<name>A0ABT4N0G3_GORRU</name>
<comment type="caution">
    <text evidence="1">The sequence shown here is derived from an EMBL/GenBank/DDBJ whole genome shotgun (WGS) entry which is preliminary data.</text>
</comment>
<gene>
    <name evidence="1" type="ORF">O4213_17485</name>
</gene>
<evidence type="ECO:0000313" key="1">
    <source>
        <dbReference type="EMBL" id="MCZ4551786.1"/>
    </source>
</evidence>
<dbReference type="Gene3D" id="3.40.960.10">
    <property type="entry name" value="VSR Endonuclease"/>
    <property type="match status" value="1"/>
</dbReference>
<evidence type="ECO:0008006" key="3">
    <source>
        <dbReference type="Google" id="ProtNLM"/>
    </source>
</evidence>
<protein>
    <recommendedName>
        <fullName evidence="3">DUF559 domain-containing protein</fullName>
    </recommendedName>
</protein>
<reference evidence="1" key="1">
    <citation type="submission" date="2022-12" db="EMBL/GenBank/DDBJ databases">
        <authorList>
            <person name="Krivoruchko A.V."/>
            <person name="Elkin A."/>
        </authorList>
    </citation>
    <scope>NUCLEOTIDE SEQUENCE</scope>
    <source>
        <strain evidence="1">IEGM 1388</strain>
    </source>
</reference>
<keyword evidence="2" id="KW-1185">Reference proteome</keyword>
<proteinExistence type="predicted"/>
<dbReference type="EMBL" id="JAPWIE010000005">
    <property type="protein sequence ID" value="MCZ4551786.1"/>
    <property type="molecule type" value="Genomic_DNA"/>
</dbReference>
<evidence type="ECO:0000313" key="2">
    <source>
        <dbReference type="Proteomes" id="UP001067235"/>
    </source>
</evidence>
<sequence length="269" mass="29870">MDVGVYSRAELRQRGLDGWELRKQLASGSLLHVRNGWYALPAADSLVMEAVQLGGALSCVSALRKHGVWVPVGYERVHVRATRHGKQQRVRSCQGPGRSLPVETALDPIPVALGCAFRCMSAEDWIAVCDSVLNTLGLSVPALQAEMGRVSQKMSDLMGKCDPNSQSGTESLARLRLRAAGFTVHVQPSIHRVGFVDLRIGRLLIECDSISHHTSLENYRNDRRRDRNALVGGWLTMRLTYDDVVYGWDEVMADIRAITDSDRHRIRSA</sequence>
<organism evidence="1 2">
    <name type="scientific">Gordonia rubripertincta</name>
    <name type="common">Rhodococcus corallinus</name>
    <dbReference type="NCBI Taxonomy" id="36822"/>
    <lineage>
        <taxon>Bacteria</taxon>
        <taxon>Bacillati</taxon>
        <taxon>Actinomycetota</taxon>
        <taxon>Actinomycetes</taxon>
        <taxon>Mycobacteriales</taxon>
        <taxon>Gordoniaceae</taxon>
        <taxon>Gordonia</taxon>
    </lineage>
</organism>
<dbReference type="Proteomes" id="UP001067235">
    <property type="component" value="Unassembled WGS sequence"/>
</dbReference>
<accession>A0ABT4N0G3</accession>